<comment type="caution">
    <text evidence="2">The sequence shown here is derived from an EMBL/GenBank/DDBJ whole genome shotgun (WGS) entry which is preliminary data.</text>
</comment>
<accession>A0ABS6T4V8</accession>
<sequence length="273" mass="28861">MIIQDLGSLSGPVVLWGGALGNLAALDALERAIDNAGVVHVISTGDAVGYCAEGADCVARLRLLGWSGIAGNVERQLGAGAGHCGCGFEAGSLCDRLSAGWWRHADRTIGEAARDWMTELPDMLVFTHENRRYAVIHGGVTHISRFLWQTSRQEEFAAEIAVIEAAVGPVDGVIAGHSGLAFQRIVAGRHWINAGVIGMPPNNGVPGGQYVRLDGSGAHILRLSYDPTPSVHAMKAAGLTQGYDQALMDGCWPSQDVLPDALRRRRPVSGPVS</sequence>
<evidence type="ECO:0000313" key="2">
    <source>
        <dbReference type="EMBL" id="MBV7379586.1"/>
    </source>
</evidence>
<keyword evidence="3" id="KW-1185">Reference proteome</keyword>
<dbReference type="RefSeq" id="WP_218392705.1">
    <property type="nucleotide sequence ID" value="NZ_JAHUZE010000002.1"/>
</dbReference>
<evidence type="ECO:0000313" key="3">
    <source>
        <dbReference type="Proteomes" id="UP000756530"/>
    </source>
</evidence>
<dbReference type="InterPro" id="IPR024654">
    <property type="entry name" value="Calcineurin-like_PHP_lpxH"/>
</dbReference>
<dbReference type="EMBL" id="JAHUZE010000002">
    <property type="protein sequence ID" value="MBV7379586.1"/>
    <property type="molecule type" value="Genomic_DNA"/>
</dbReference>
<protein>
    <submittedName>
        <fullName evidence="2">Metallophosphoesterase family protein</fullName>
    </submittedName>
</protein>
<evidence type="ECO:0000259" key="1">
    <source>
        <dbReference type="Pfam" id="PF12850"/>
    </source>
</evidence>
<gene>
    <name evidence="2" type="ORF">KJP28_11665</name>
</gene>
<organism evidence="2 3">
    <name type="scientific">Maritimibacter dapengensis</name>
    <dbReference type="NCBI Taxonomy" id="2836868"/>
    <lineage>
        <taxon>Bacteria</taxon>
        <taxon>Pseudomonadati</taxon>
        <taxon>Pseudomonadota</taxon>
        <taxon>Alphaproteobacteria</taxon>
        <taxon>Rhodobacterales</taxon>
        <taxon>Roseobacteraceae</taxon>
        <taxon>Maritimibacter</taxon>
    </lineage>
</organism>
<dbReference type="Pfam" id="PF12850">
    <property type="entry name" value="Metallophos_2"/>
    <property type="match status" value="1"/>
</dbReference>
<reference evidence="2 3" key="1">
    <citation type="submission" date="2021-05" db="EMBL/GenBank/DDBJ databases">
        <title>Culturable bacteria isolated from Daya Bay.</title>
        <authorList>
            <person name="Zheng W."/>
            <person name="Yu S."/>
            <person name="Huang Y."/>
        </authorList>
    </citation>
    <scope>NUCLEOTIDE SEQUENCE [LARGE SCALE GENOMIC DNA]</scope>
    <source>
        <strain evidence="2 3">DP4N28-5</strain>
    </source>
</reference>
<proteinExistence type="predicted"/>
<feature type="domain" description="Calcineurin-like phosphoesterase" evidence="1">
    <location>
        <begin position="23"/>
        <end position="204"/>
    </location>
</feature>
<name>A0ABS6T4V8_9RHOB</name>
<dbReference type="Proteomes" id="UP000756530">
    <property type="component" value="Unassembled WGS sequence"/>
</dbReference>